<protein>
    <submittedName>
        <fullName evidence="1">Uncharacterized protein</fullName>
    </submittedName>
</protein>
<reference evidence="1" key="1">
    <citation type="journal article" date="2021" name="Environ. Microbiol.">
        <title>Gene family expansions and transcriptome signatures uncover fungal adaptations to wood decay.</title>
        <authorList>
            <person name="Hage H."/>
            <person name="Miyauchi S."/>
            <person name="Viragh M."/>
            <person name="Drula E."/>
            <person name="Min B."/>
            <person name="Chaduli D."/>
            <person name="Navarro D."/>
            <person name="Favel A."/>
            <person name="Norest M."/>
            <person name="Lesage-Meessen L."/>
            <person name="Balint B."/>
            <person name="Merenyi Z."/>
            <person name="de Eugenio L."/>
            <person name="Morin E."/>
            <person name="Martinez A.T."/>
            <person name="Baldrian P."/>
            <person name="Stursova M."/>
            <person name="Martinez M.J."/>
            <person name="Novotny C."/>
            <person name="Magnuson J.K."/>
            <person name="Spatafora J.W."/>
            <person name="Maurice S."/>
            <person name="Pangilinan J."/>
            <person name="Andreopoulos W."/>
            <person name="LaButti K."/>
            <person name="Hundley H."/>
            <person name="Na H."/>
            <person name="Kuo A."/>
            <person name="Barry K."/>
            <person name="Lipzen A."/>
            <person name="Henrissat B."/>
            <person name="Riley R."/>
            <person name="Ahrendt S."/>
            <person name="Nagy L.G."/>
            <person name="Grigoriev I.V."/>
            <person name="Martin F."/>
            <person name="Rosso M.N."/>
        </authorList>
    </citation>
    <scope>NUCLEOTIDE SEQUENCE</scope>
    <source>
        <strain evidence="1">CBS 384.51</strain>
    </source>
</reference>
<proteinExistence type="predicted"/>
<organism evidence="1 2">
    <name type="scientific">Irpex rosettiformis</name>
    <dbReference type="NCBI Taxonomy" id="378272"/>
    <lineage>
        <taxon>Eukaryota</taxon>
        <taxon>Fungi</taxon>
        <taxon>Dikarya</taxon>
        <taxon>Basidiomycota</taxon>
        <taxon>Agaricomycotina</taxon>
        <taxon>Agaricomycetes</taxon>
        <taxon>Polyporales</taxon>
        <taxon>Irpicaceae</taxon>
        <taxon>Irpex</taxon>
    </lineage>
</organism>
<dbReference type="Proteomes" id="UP001055072">
    <property type="component" value="Unassembled WGS sequence"/>
</dbReference>
<evidence type="ECO:0000313" key="1">
    <source>
        <dbReference type="EMBL" id="KAI0084201.1"/>
    </source>
</evidence>
<sequence length="361" mass="40842">MYTELLNKRYPQYGHALWYSEPPRRGNRPSIFEREGSFLRLFNVLVGPTHDLNSEGVPDGFEPFPSVEIKEHTISPRMLYSEGVEFHEPGRENLPTSVGFLPKETIPGNPASPTFTCTARGGAFLMLRSHSLQTYMKPTHEFTEYIFAINHNLPLDEVVLVRGTTMASSWDLGVIYGHEDGFKGYMEGGIWGEVCDGIGLGLGRMSVDDVRFEHAYEKRIPHEEYLWVRSRGNLNPIPDDENRPKTHCMFINYYKLKQRLFHPDELVANMDFSSSPCDDSDIGDNKKSTVREDHSKRKEKSISSKTSVPLAIINPSLALTPVLLIMVVDVVFYPGDSEMEVAVKLYPPPNVKLITSSSTRV</sequence>
<accession>A0ACB8TQ87</accession>
<dbReference type="EMBL" id="MU274946">
    <property type="protein sequence ID" value="KAI0084201.1"/>
    <property type="molecule type" value="Genomic_DNA"/>
</dbReference>
<comment type="caution">
    <text evidence="1">The sequence shown here is derived from an EMBL/GenBank/DDBJ whole genome shotgun (WGS) entry which is preliminary data.</text>
</comment>
<name>A0ACB8TQ87_9APHY</name>
<keyword evidence="2" id="KW-1185">Reference proteome</keyword>
<evidence type="ECO:0000313" key="2">
    <source>
        <dbReference type="Proteomes" id="UP001055072"/>
    </source>
</evidence>
<gene>
    <name evidence="1" type="ORF">BDY19DRAFT_910036</name>
</gene>